<evidence type="ECO:0008006" key="5">
    <source>
        <dbReference type="Google" id="ProtNLM"/>
    </source>
</evidence>
<dbReference type="EMBL" id="JBHSKP010000022">
    <property type="protein sequence ID" value="MFC5155442.1"/>
    <property type="molecule type" value="Genomic_DNA"/>
</dbReference>
<feature type="compositionally biased region" description="Basic and acidic residues" evidence="1">
    <location>
        <begin position="1"/>
        <end position="22"/>
    </location>
</feature>
<protein>
    <recommendedName>
        <fullName evidence="5">DUF4232 domain-containing protein</fullName>
    </recommendedName>
</protein>
<reference evidence="4" key="1">
    <citation type="journal article" date="2019" name="Int. J. Syst. Evol. Microbiol.">
        <title>The Global Catalogue of Microorganisms (GCM) 10K type strain sequencing project: providing services to taxonomists for standard genome sequencing and annotation.</title>
        <authorList>
            <consortium name="The Broad Institute Genomics Platform"/>
            <consortium name="The Broad Institute Genome Sequencing Center for Infectious Disease"/>
            <person name="Wu L."/>
            <person name="Ma J."/>
        </authorList>
    </citation>
    <scope>NUCLEOTIDE SEQUENCE [LARGE SCALE GENOMIC DNA]</scope>
    <source>
        <strain evidence="4">PCU 266</strain>
    </source>
</reference>
<keyword evidence="2" id="KW-0472">Membrane</keyword>
<keyword evidence="2" id="KW-0812">Transmembrane</keyword>
<proteinExistence type="predicted"/>
<feature type="region of interest" description="Disordered" evidence="1">
    <location>
        <begin position="1"/>
        <end position="129"/>
    </location>
</feature>
<feature type="compositionally biased region" description="Basic and acidic residues" evidence="1">
    <location>
        <begin position="216"/>
        <end position="232"/>
    </location>
</feature>
<feature type="compositionally biased region" description="Basic and acidic residues" evidence="1">
    <location>
        <begin position="36"/>
        <end position="59"/>
    </location>
</feature>
<evidence type="ECO:0000313" key="3">
    <source>
        <dbReference type="EMBL" id="MFC5155442.1"/>
    </source>
</evidence>
<evidence type="ECO:0000313" key="4">
    <source>
        <dbReference type="Proteomes" id="UP001596160"/>
    </source>
</evidence>
<organism evidence="3 4">
    <name type="scientific">Streptomyces amakusaensis</name>
    <dbReference type="NCBI Taxonomy" id="67271"/>
    <lineage>
        <taxon>Bacteria</taxon>
        <taxon>Bacillati</taxon>
        <taxon>Actinomycetota</taxon>
        <taxon>Actinomycetes</taxon>
        <taxon>Kitasatosporales</taxon>
        <taxon>Streptomycetaceae</taxon>
        <taxon>Streptomyces</taxon>
    </lineage>
</organism>
<feature type="transmembrane region" description="Helical" evidence="2">
    <location>
        <begin position="169"/>
        <end position="188"/>
    </location>
</feature>
<sequence>MSADKNNFEPHGPDGPFDDRTGNKMANNGPGNGPDAGHDGGEADDVTREQAGERAREAEEPGTATGATGGAVKESGVGAEKSGGAERSGGTEKRAGAEKAAGPERSAEPPTEGLDLGALLKGGTPGDGTDELALRRLFHGAVDELAPSEGALDHLRKAVPARRARKRQALIGVAAAALLLGTAIPAFVHVSNPSGGDKTGPVAIGNDNIQGGPGTEAEKQKEREKEAKEKAARASSSPTGKPQKPKDREEKDRPSESPGTRPGKNTGGGGSTGGGDASAGPPGEAPADALVCDAARLSVAVQEAGLPDAEGKVYGVFRVSNVSGDACSVGGGAVGVQTLGAADPAKVSVVRHTADGPATGLPDPSLEADSLLLEPTQSYEVRFAWVPSETCPATDGGESPAPTPTDDGTGATEGTGGSTPGEVSAQLLTEDGGLQDGSISVTHVADPGAPTAQAAIPNACAGTVYQTGLLSAG</sequence>
<accession>A0ABW0AP24</accession>
<feature type="region of interest" description="Disordered" evidence="1">
    <location>
        <begin position="389"/>
        <end position="424"/>
    </location>
</feature>
<comment type="caution">
    <text evidence="3">The sequence shown here is derived from an EMBL/GenBank/DDBJ whole genome shotgun (WGS) entry which is preliminary data.</text>
</comment>
<feature type="compositionally biased region" description="Low complexity" evidence="1">
    <location>
        <begin position="26"/>
        <end position="35"/>
    </location>
</feature>
<feature type="compositionally biased region" description="Basic and acidic residues" evidence="1">
    <location>
        <begin position="89"/>
        <end position="107"/>
    </location>
</feature>
<name>A0ABW0AP24_9ACTN</name>
<feature type="compositionally biased region" description="Basic and acidic residues" evidence="1">
    <location>
        <begin position="244"/>
        <end position="255"/>
    </location>
</feature>
<gene>
    <name evidence="3" type="ORF">ACFPRH_27310</name>
</gene>
<evidence type="ECO:0000256" key="2">
    <source>
        <dbReference type="SAM" id="Phobius"/>
    </source>
</evidence>
<keyword evidence="4" id="KW-1185">Reference proteome</keyword>
<feature type="region of interest" description="Disordered" evidence="1">
    <location>
        <begin position="195"/>
        <end position="287"/>
    </location>
</feature>
<feature type="compositionally biased region" description="Gly residues" evidence="1">
    <location>
        <begin position="265"/>
        <end position="277"/>
    </location>
</feature>
<keyword evidence="2" id="KW-1133">Transmembrane helix</keyword>
<feature type="compositionally biased region" description="Low complexity" evidence="1">
    <location>
        <begin position="278"/>
        <end position="287"/>
    </location>
</feature>
<evidence type="ECO:0000256" key="1">
    <source>
        <dbReference type="SAM" id="MobiDB-lite"/>
    </source>
</evidence>
<dbReference type="Proteomes" id="UP001596160">
    <property type="component" value="Unassembled WGS sequence"/>
</dbReference>
<dbReference type="RefSeq" id="WP_344482791.1">
    <property type="nucleotide sequence ID" value="NZ_BAAASB010000019.1"/>
</dbReference>